<dbReference type="RefSeq" id="WP_133880029.1">
    <property type="nucleotide sequence ID" value="NZ_MWIN01000012.1"/>
</dbReference>
<dbReference type="PROSITE" id="PS00202">
    <property type="entry name" value="RUBREDOXIN"/>
    <property type="match status" value="1"/>
</dbReference>
<evidence type="ECO:0000256" key="2">
    <source>
        <dbReference type="ARBA" id="ARBA00005337"/>
    </source>
</evidence>
<keyword evidence="10" id="KW-1185">Reference proteome</keyword>
<dbReference type="EMBL" id="SOBT01000008">
    <property type="protein sequence ID" value="TDU31450.1"/>
    <property type="molecule type" value="Genomic_DNA"/>
</dbReference>
<comment type="similarity">
    <text evidence="2 7">Belongs to the rubredoxin family.</text>
</comment>
<feature type="domain" description="Rubredoxin-like" evidence="8">
    <location>
        <begin position="4"/>
        <end position="56"/>
    </location>
</feature>
<evidence type="ECO:0000313" key="9">
    <source>
        <dbReference type="EMBL" id="TDU31450.1"/>
    </source>
</evidence>
<dbReference type="OrthoDB" id="9800607at2"/>
<name>A0A4R7PDU4_9GAMM</name>
<dbReference type="PANTHER" id="PTHR47627">
    <property type="entry name" value="RUBREDOXIN"/>
    <property type="match status" value="1"/>
</dbReference>
<accession>A0A4R7PDU4</accession>
<dbReference type="Gene3D" id="2.20.28.10">
    <property type="match status" value="1"/>
</dbReference>
<evidence type="ECO:0000256" key="1">
    <source>
        <dbReference type="ARBA" id="ARBA00001965"/>
    </source>
</evidence>
<dbReference type="PRINTS" id="PR00163">
    <property type="entry name" value="RUBREDOXIN"/>
</dbReference>
<comment type="caution">
    <text evidence="9">The sequence shown here is derived from an EMBL/GenBank/DDBJ whole genome shotgun (WGS) entry which is preliminary data.</text>
</comment>
<sequence>MTAYRRYRCPGCSYVFDERTGDAHEGFKPGTRWEAVPDDWACPQCAVREKPDFEPLPAGENPVP</sequence>
<evidence type="ECO:0000313" key="10">
    <source>
        <dbReference type="Proteomes" id="UP000295341"/>
    </source>
</evidence>
<dbReference type="PANTHER" id="PTHR47627:SF1">
    <property type="entry name" value="RUBREDOXIN-1-RELATED"/>
    <property type="match status" value="1"/>
</dbReference>
<evidence type="ECO:0000259" key="8">
    <source>
        <dbReference type="PROSITE" id="PS50903"/>
    </source>
</evidence>
<evidence type="ECO:0000256" key="6">
    <source>
        <dbReference type="ARBA" id="ARBA00023004"/>
    </source>
</evidence>
<keyword evidence="4 7" id="KW-0479">Metal-binding</keyword>
<reference evidence="9 10" key="1">
    <citation type="submission" date="2019-03" db="EMBL/GenBank/DDBJ databases">
        <title>Genomic Encyclopedia of Type Strains, Phase IV (KMG-IV): sequencing the most valuable type-strain genomes for metagenomic binning, comparative biology and taxonomic classification.</title>
        <authorList>
            <person name="Goeker M."/>
        </authorList>
    </citation>
    <scope>NUCLEOTIDE SEQUENCE [LARGE SCALE GENOMIC DNA]</scope>
    <source>
        <strain evidence="9 10">DSM 26377</strain>
    </source>
</reference>
<evidence type="ECO:0000256" key="3">
    <source>
        <dbReference type="ARBA" id="ARBA00022448"/>
    </source>
</evidence>
<organism evidence="9 10">
    <name type="scientific">Panacagrimonas perspica</name>
    <dbReference type="NCBI Taxonomy" id="381431"/>
    <lineage>
        <taxon>Bacteria</taxon>
        <taxon>Pseudomonadati</taxon>
        <taxon>Pseudomonadota</taxon>
        <taxon>Gammaproteobacteria</taxon>
        <taxon>Nevskiales</taxon>
        <taxon>Nevskiaceae</taxon>
        <taxon>Panacagrimonas</taxon>
    </lineage>
</organism>
<evidence type="ECO:0000256" key="5">
    <source>
        <dbReference type="ARBA" id="ARBA00022982"/>
    </source>
</evidence>
<evidence type="ECO:0000256" key="4">
    <source>
        <dbReference type="ARBA" id="ARBA00022723"/>
    </source>
</evidence>
<dbReference type="InterPro" id="IPR018527">
    <property type="entry name" value="Rubredoxin_Fe_BS"/>
</dbReference>
<dbReference type="AlphaFoldDB" id="A0A4R7PDU4"/>
<gene>
    <name evidence="9" type="ORF">DFR24_0820</name>
</gene>
<evidence type="ECO:0000256" key="7">
    <source>
        <dbReference type="RuleBase" id="RU003820"/>
    </source>
</evidence>
<dbReference type="Pfam" id="PF00301">
    <property type="entry name" value="Rubredoxin"/>
    <property type="match status" value="1"/>
</dbReference>
<dbReference type="PROSITE" id="PS50903">
    <property type="entry name" value="RUBREDOXIN_LIKE"/>
    <property type="match status" value="1"/>
</dbReference>
<dbReference type="InterPro" id="IPR024935">
    <property type="entry name" value="Rubredoxin_dom"/>
</dbReference>
<dbReference type="GO" id="GO:0009055">
    <property type="term" value="F:electron transfer activity"/>
    <property type="evidence" value="ECO:0007669"/>
    <property type="project" value="TreeGrafter"/>
</dbReference>
<dbReference type="GO" id="GO:0043448">
    <property type="term" value="P:alkane catabolic process"/>
    <property type="evidence" value="ECO:0007669"/>
    <property type="project" value="TreeGrafter"/>
</dbReference>
<dbReference type="InterPro" id="IPR024934">
    <property type="entry name" value="Rubredoxin-like_dom"/>
</dbReference>
<proteinExistence type="inferred from homology"/>
<keyword evidence="5 7" id="KW-0249">Electron transport</keyword>
<dbReference type="Proteomes" id="UP000295341">
    <property type="component" value="Unassembled WGS sequence"/>
</dbReference>
<keyword evidence="6 7" id="KW-0408">Iron</keyword>
<dbReference type="CDD" id="cd00730">
    <property type="entry name" value="rubredoxin"/>
    <property type="match status" value="1"/>
</dbReference>
<dbReference type="InterPro" id="IPR050526">
    <property type="entry name" value="Rubredoxin_ET"/>
</dbReference>
<protein>
    <recommendedName>
        <fullName evidence="7">Rubredoxin</fullName>
    </recommendedName>
</protein>
<dbReference type="SUPFAM" id="SSF57802">
    <property type="entry name" value="Rubredoxin-like"/>
    <property type="match status" value="1"/>
</dbReference>
<dbReference type="GO" id="GO:0005506">
    <property type="term" value="F:iron ion binding"/>
    <property type="evidence" value="ECO:0007669"/>
    <property type="project" value="UniProtKB-UniRule"/>
</dbReference>
<keyword evidence="3" id="KW-0813">Transport</keyword>
<comment type="cofactor">
    <cofactor evidence="1 7">
        <name>Fe(3+)</name>
        <dbReference type="ChEBI" id="CHEBI:29034"/>
    </cofactor>
</comment>